<dbReference type="Gene3D" id="2.60.120.260">
    <property type="entry name" value="Galactose-binding domain-like"/>
    <property type="match status" value="2"/>
</dbReference>
<proteinExistence type="predicted"/>
<dbReference type="SMART" id="SM00321">
    <property type="entry name" value="WSC"/>
    <property type="match status" value="2"/>
</dbReference>
<dbReference type="OrthoDB" id="3681302at2759"/>
<comment type="caution">
    <text evidence="4">The sequence shown here is derived from an EMBL/GenBank/DDBJ whole genome shotgun (WGS) entry which is preliminary data.</text>
</comment>
<feature type="compositionally biased region" description="Polar residues" evidence="2">
    <location>
        <begin position="409"/>
        <end position="420"/>
    </location>
</feature>
<dbReference type="PANTHER" id="PTHR45964">
    <property type="entry name" value="WSCD FAMILY MEMBER CG9164"/>
    <property type="match status" value="1"/>
</dbReference>
<evidence type="ECO:0000313" key="4">
    <source>
        <dbReference type="EMBL" id="KAF3002925.1"/>
    </source>
</evidence>
<keyword evidence="5" id="KW-1185">Reference proteome</keyword>
<dbReference type="EMBL" id="SWKU01000010">
    <property type="protein sequence ID" value="KAF3002925.1"/>
    <property type="molecule type" value="Genomic_DNA"/>
</dbReference>
<dbReference type="PROSITE" id="PS51212">
    <property type="entry name" value="WSC"/>
    <property type="match status" value="2"/>
</dbReference>
<keyword evidence="1" id="KW-0677">Repeat</keyword>
<dbReference type="InterPro" id="IPR051589">
    <property type="entry name" value="Sialate-O-sulfotransferase"/>
</dbReference>
<reference evidence="4" key="1">
    <citation type="submission" date="2019-04" db="EMBL/GenBank/DDBJ databases">
        <title>Sequencing of skin fungus with MAO and IRED activity.</title>
        <authorList>
            <person name="Marsaioli A.J."/>
            <person name="Bonatto J.M.C."/>
            <person name="Reis Junior O."/>
        </authorList>
    </citation>
    <scope>NUCLEOTIDE SEQUENCE</scope>
    <source>
        <strain evidence="4">30M1</strain>
    </source>
</reference>
<sequence length="668" mass="71881">MSITSPILSLGANLPVGWDYHGCWSDYGRRKLGGPSYVDALNMTQNNCIAFCYSSKYPYAGIEYGQECYCGLIIGAESEKKDDRECDFMCPGAADEACGSGNRLTVFYTELLNFTRTNPGPPGTSHIGCMTDDVYARALPVAQSSKDDMTVAQCTSSCKSAGFTIAGLEYGRECFCGNDFDNNAAITDEGCDMRCTGDSTEFCGGYARMDAYALNVTATATPGSAGSSSVACNPTSPPGSHILNGGFEEGLADWTAVAYNASSSDFDVGLTNETMEGCIALSVVPKPDNRALAQHLQISTDLFNLEPQQNYILNISIGHRKVDRAKNPSSDPKYSIRLSNTLLGYGPVCGFAYSPCPLNGLNNSTYSTLSFPFQADDQNETLTVYMSWYNANFDVPIYLDAVAVQPSNFSTPDSDGSTRQSSEATSSEPLSTTSLASLSTINTVSASQVISSAVETKKPGPADKTCPTPESCKDEPPVDITNKTLSNSGFETGLEGWYFLQNEGTFDIGITNQSFEGNSAASITPRSSDTSSRRFITLQTRMTGLNPLHEWYRVALYIGHSSSPSLSGSTPSFTMKYKSDVSGDIERRTSLCGAVNPATFPCPFVGNTGGLYQKYGMDLRLFLSTDNVTVNGTEILIELEIKWEAGVQSTPVYIDAMKAWEIKWGSVS</sequence>
<feature type="compositionally biased region" description="Low complexity" evidence="2">
    <location>
        <begin position="421"/>
        <end position="432"/>
    </location>
</feature>
<feature type="domain" description="WSC" evidence="3">
    <location>
        <begin position="123"/>
        <end position="215"/>
    </location>
</feature>
<evidence type="ECO:0000259" key="3">
    <source>
        <dbReference type="PROSITE" id="PS51212"/>
    </source>
</evidence>
<evidence type="ECO:0000256" key="2">
    <source>
        <dbReference type="SAM" id="MobiDB-lite"/>
    </source>
</evidence>
<feature type="region of interest" description="Disordered" evidence="2">
    <location>
        <begin position="409"/>
        <end position="432"/>
    </location>
</feature>
<feature type="region of interest" description="Disordered" evidence="2">
    <location>
        <begin position="452"/>
        <end position="478"/>
    </location>
</feature>
<protein>
    <recommendedName>
        <fullName evidence="3">WSC domain-containing protein</fullName>
    </recommendedName>
</protein>
<dbReference type="PANTHER" id="PTHR45964:SF5">
    <property type="entry name" value="WSCD FAMILY MEMBER CG9164"/>
    <property type="match status" value="1"/>
</dbReference>
<accession>A0A9P4TED3</accession>
<organism evidence="4 5">
    <name type="scientific">Curvularia kusanoi</name>
    <name type="common">Cochliobolus kusanoi</name>
    <dbReference type="NCBI Taxonomy" id="90978"/>
    <lineage>
        <taxon>Eukaryota</taxon>
        <taxon>Fungi</taxon>
        <taxon>Dikarya</taxon>
        <taxon>Ascomycota</taxon>
        <taxon>Pezizomycotina</taxon>
        <taxon>Dothideomycetes</taxon>
        <taxon>Pleosporomycetidae</taxon>
        <taxon>Pleosporales</taxon>
        <taxon>Pleosporineae</taxon>
        <taxon>Pleosporaceae</taxon>
        <taxon>Curvularia</taxon>
    </lineage>
</organism>
<gene>
    <name evidence="4" type="ORF">E8E13_003039</name>
</gene>
<dbReference type="Proteomes" id="UP000801428">
    <property type="component" value="Unassembled WGS sequence"/>
</dbReference>
<evidence type="ECO:0000256" key="1">
    <source>
        <dbReference type="ARBA" id="ARBA00022737"/>
    </source>
</evidence>
<name>A0A9P4TED3_CURKU</name>
<dbReference type="Pfam" id="PF01822">
    <property type="entry name" value="WSC"/>
    <property type="match status" value="2"/>
</dbReference>
<dbReference type="InterPro" id="IPR002889">
    <property type="entry name" value="WSC_carb-bd"/>
</dbReference>
<evidence type="ECO:0000313" key="5">
    <source>
        <dbReference type="Proteomes" id="UP000801428"/>
    </source>
</evidence>
<dbReference type="AlphaFoldDB" id="A0A9P4TED3"/>
<feature type="domain" description="WSC" evidence="3">
    <location>
        <begin position="17"/>
        <end position="110"/>
    </location>
</feature>